<dbReference type="AlphaFoldDB" id="A0A813LEI8"/>
<sequence>MAQRLPFLQQLGHSSRRSAVAAGSALGLGATLCGRSAPHSRQCRHFQAAGFRRGSATHRPGLSMRMASSSVRELEVWSFNLRTEFAEEQDGDNGWSRRRQDVAKFIAARRPALICAQEATEAMLEYLTKQLGPEEYAWAATSRRPGVRDETAGFIFDRRQMELVDHSAAWLAPPGVANGEPAWDARMPRTYEAALFRVLGCGGGKTRPLLRVLNTHLDHVGVQARKCSAELLAAAVASFALQLPSSPQILCGDFNSAKDSAAYAILTQGSAERAAPLRDAVRAAASDEPLSDRRQSTIHKWKGEAFAEAQGDGTVDLQSADTARDGQHIDWLLWRDGAGADGEGTILQPLRYRVITDRLDSGGYPSDHYPVSVTFAICERPPSSGEQQLRQSRL</sequence>
<feature type="domain" description="Endonuclease/exonuclease/phosphatase" evidence="1">
    <location>
        <begin position="78"/>
        <end position="368"/>
    </location>
</feature>
<dbReference type="Gene3D" id="3.60.10.10">
    <property type="entry name" value="Endonuclease/exonuclease/phosphatase"/>
    <property type="match status" value="1"/>
</dbReference>
<protein>
    <recommendedName>
        <fullName evidence="1">Endonuclease/exonuclease/phosphatase domain-containing protein</fullName>
    </recommendedName>
</protein>
<accession>A0A813LEI8</accession>
<proteinExistence type="predicted"/>
<organism evidence="2 3">
    <name type="scientific">Polarella glacialis</name>
    <name type="common">Dinoflagellate</name>
    <dbReference type="NCBI Taxonomy" id="89957"/>
    <lineage>
        <taxon>Eukaryota</taxon>
        <taxon>Sar</taxon>
        <taxon>Alveolata</taxon>
        <taxon>Dinophyceae</taxon>
        <taxon>Suessiales</taxon>
        <taxon>Suessiaceae</taxon>
        <taxon>Polarella</taxon>
    </lineage>
</organism>
<evidence type="ECO:0000259" key="1">
    <source>
        <dbReference type="Pfam" id="PF03372"/>
    </source>
</evidence>
<dbReference type="PANTHER" id="PTHR12121">
    <property type="entry name" value="CARBON CATABOLITE REPRESSOR PROTEIN 4"/>
    <property type="match status" value="1"/>
</dbReference>
<evidence type="ECO:0000313" key="2">
    <source>
        <dbReference type="EMBL" id="CAE8725303.1"/>
    </source>
</evidence>
<dbReference type="InterPro" id="IPR050410">
    <property type="entry name" value="CCR4/nocturin_mRNA_transcr"/>
</dbReference>
<dbReference type="SUPFAM" id="SSF56219">
    <property type="entry name" value="DNase I-like"/>
    <property type="match status" value="1"/>
</dbReference>
<gene>
    <name evidence="2" type="ORF">PGLA2088_LOCUS44068</name>
</gene>
<reference evidence="2" key="1">
    <citation type="submission" date="2021-02" db="EMBL/GenBank/DDBJ databases">
        <authorList>
            <person name="Dougan E. K."/>
            <person name="Rhodes N."/>
            <person name="Thang M."/>
            <person name="Chan C."/>
        </authorList>
    </citation>
    <scope>NUCLEOTIDE SEQUENCE</scope>
</reference>
<dbReference type="InterPro" id="IPR036691">
    <property type="entry name" value="Endo/exonu/phosph_ase_sf"/>
</dbReference>
<dbReference type="EMBL" id="CAJNNW010035045">
    <property type="protein sequence ID" value="CAE8725303.1"/>
    <property type="molecule type" value="Genomic_DNA"/>
</dbReference>
<dbReference type="InterPro" id="IPR005135">
    <property type="entry name" value="Endo/exonuclease/phosphatase"/>
</dbReference>
<dbReference type="PANTHER" id="PTHR12121:SF36">
    <property type="entry name" value="ENDONUCLEASE_EXONUCLEASE_PHOSPHATASE DOMAIN-CONTAINING PROTEIN"/>
    <property type="match status" value="1"/>
</dbReference>
<comment type="caution">
    <text evidence="2">The sequence shown here is derived from an EMBL/GenBank/DDBJ whole genome shotgun (WGS) entry which is preliminary data.</text>
</comment>
<dbReference type="GO" id="GO:0000175">
    <property type="term" value="F:3'-5'-RNA exonuclease activity"/>
    <property type="evidence" value="ECO:0007669"/>
    <property type="project" value="TreeGrafter"/>
</dbReference>
<evidence type="ECO:0000313" key="3">
    <source>
        <dbReference type="Proteomes" id="UP000626109"/>
    </source>
</evidence>
<dbReference type="Pfam" id="PF03372">
    <property type="entry name" value="Exo_endo_phos"/>
    <property type="match status" value="1"/>
</dbReference>
<dbReference type="Proteomes" id="UP000626109">
    <property type="component" value="Unassembled WGS sequence"/>
</dbReference>
<name>A0A813LEI8_POLGL</name>